<keyword evidence="5 12" id="KW-0479">Metal-binding</keyword>
<evidence type="ECO:0000259" key="13">
    <source>
        <dbReference type="PROSITE" id="PS50880"/>
    </source>
</evidence>
<organism evidence="14 15">
    <name type="scientific">Psittacicella hinzii</name>
    <dbReference type="NCBI Taxonomy" id="2028575"/>
    <lineage>
        <taxon>Bacteria</taxon>
        <taxon>Pseudomonadati</taxon>
        <taxon>Pseudomonadota</taxon>
        <taxon>Gammaproteobacteria</taxon>
        <taxon>Pasteurellales</taxon>
        <taxon>Psittacicellaceae</taxon>
        <taxon>Psittacicella</taxon>
    </lineage>
</organism>
<evidence type="ECO:0000256" key="8">
    <source>
        <dbReference type="ARBA" id="ARBA00022842"/>
    </source>
</evidence>
<evidence type="ECO:0000256" key="1">
    <source>
        <dbReference type="ARBA" id="ARBA00000185"/>
    </source>
</evidence>
<dbReference type="InterPro" id="IPR011557">
    <property type="entry name" value="GyrB"/>
</dbReference>
<dbReference type="OrthoDB" id="9802808at2"/>
<dbReference type="CDD" id="cd00822">
    <property type="entry name" value="TopoII_Trans_DNA_gyrase"/>
    <property type="match status" value="1"/>
</dbReference>
<evidence type="ECO:0000256" key="10">
    <source>
        <dbReference type="ARBA" id="ARBA00023125"/>
    </source>
</evidence>
<dbReference type="AlphaFoldDB" id="A0A3A1Y540"/>
<dbReference type="SMART" id="SM00433">
    <property type="entry name" value="TOP2c"/>
    <property type="match status" value="1"/>
</dbReference>
<proteinExistence type="inferred from homology"/>
<feature type="site" description="Interaction with DNA" evidence="12">
    <location>
        <position position="459"/>
    </location>
</feature>
<comment type="cofactor">
    <cofactor evidence="12">
        <name>Mg(2+)</name>
        <dbReference type="ChEBI" id="CHEBI:18420"/>
    </cofactor>
    <cofactor evidence="12">
        <name>Mn(2+)</name>
        <dbReference type="ChEBI" id="CHEBI:29035"/>
    </cofactor>
    <cofactor evidence="12">
        <name>Ca(2+)</name>
        <dbReference type="ChEBI" id="CHEBI:29108"/>
    </cofactor>
    <text evidence="12">Binds two Mg(2+) per subunit. The magnesium ions form salt bridges with both the protein and the DNA. Can also accept other divalent metal cations, such as Mn(2+) or Ca(2+).</text>
</comment>
<dbReference type="Pfam" id="PF01751">
    <property type="entry name" value="Toprim"/>
    <property type="match status" value="1"/>
</dbReference>
<dbReference type="Gene3D" id="3.40.50.670">
    <property type="match status" value="2"/>
</dbReference>
<dbReference type="GO" id="GO:0005524">
    <property type="term" value="F:ATP binding"/>
    <property type="evidence" value="ECO:0007669"/>
    <property type="project" value="UniProtKB-UniRule"/>
</dbReference>
<keyword evidence="15" id="KW-1185">Reference proteome</keyword>
<evidence type="ECO:0000256" key="6">
    <source>
        <dbReference type="ARBA" id="ARBA00022741"/>
    </source>
</evidence>
<dbReference type="InterPro" id="IPR013759">
    <property type="entry name" value="Topo_IIA_B_C"/>
</dbReference>
<dbReference type="InterPro" id="IPR020568">
    <property type="entry name" value="Ribosomal_Su5_D2-typ_SF"/>
</dbReference>
<dbReference type="CDD" id="cd03366">
    <property type="entry name" value="TOPRIM_TopoIIA_GyrB"/>
    <property type="match status" value="1"/>
</dbReference>
<evidence type="ECO:0000256" key="3">
    <source>
        <dbReference type="ARBA" id="ARBA00012895"/>
    </source>
</evidence>
<sequence length="812" mass="91496">MAEDQNKSYDSSAIRVLRGLDAVRTRPGMYIGNTDDGSGLHHMVFEVVDNSIDEALAGHCSEIKVTIHEDNSVSVADNGRGIPTEIHPEEGVSAAEVVMTVLHAGGKFDAKTIAGGLHGVGVSVVNALSSKLFLQIRRNGKIHEQTYLNGVPEEPLKVVGETTKTGTTVRFWPSHATFKNVTEFSYEILRNRLRELSFLNSNVRIVLSDERDGSKDDFHYEGGLQAFVKFLNTNKTLINEEPFFFNSYNEDLGITVEVAMQWNDTYKENVLCFTNNIPQRDGGTHLIGFKAALTRTLNSYIEREVIANAKSRALKDLKIDGDDSREGLVAIVSVKVPNPKFSSQTKDKLVSSEVRGVVESAVNDQLQTVLEENPKIAKIIVDKIVSAARTREAARKARELARTNKKSSFTANKLVHCNSRNPEECEVYLVEGDSAGGSAVKARDVQTQAILPLRGKILNVEKARFDKIIESQVITNIIGVLKCGINDEFNLDNLRYHKIVIMTDADVDGSHIRTLLLTFFFRQMPQLIEAGKVYIAQPPLFKLMLNKKPVYLKNKEEYDRFLIDYSLDGATLVVDDKSYTSEELRSLCDQFLLINAHIDSHNRKYSPEVMKTLLNYYPLTLDSLKDKEKITTWMDGLLDLLKKTQDQSVRYEASLEYDNETGLYSYHLSEIKHGMTSTYEINAQFVNSKDYQEVVNLANELNKILPIGDVESKRFAVHGNSRTPIRYFNQFIEQLSTDSIKKLNPSRYKGLGEMNWEELEETTMKVENRTLLKVEVKDAILADQLFTTLMGDDVGPRRDFIEENALYANVDL</sequence>
<keyword evidence="7 12" id="KW-0067">ATP-binding</keyword>
<dbReference type="GO" id="GO:0046872">
    <property type="term" value="F:metal ion binding"/>
    <property type="evidence" value="ECO:0007669"/>
    <property type="project" value="UniProtKB-KW"/>
</dbReference>
<dbReference type="Pfam" id="PF00986">
    <property type="entry name" value="DNA_gyraseB_C"/>
    <property type="match status" value="1"/>
</dbReference>
<dbReference type="NCBIfam" id="NF011501">
    <property type="entry name" value="PRK14939.1"/>
    <property type="match status" value="1"/>
</dbReference>
<dbReference type="Gene3D" id="3.10.20.690">
    <property type="match status" value="1"/>
</dbReference>
<dbReference type="InterPro" id="IPR001241">
    <property type="entry name" value="Topo_IIA"/>
</dbReference>
<dbReference type="EC" id="5.6.2.2" evidence="3 12"/>
<dbReference type="RefSeq" id="WP_119525246.1">
    <property type="nucleotide sequence ID" value="NZ_NRHC01000057.1"/>
</dbReference>
<dbReference type="InterPro" id="IPR013506">
    <property type="entry name" value="Topo_IIA_bsu_dom2"/>
</dbReference>
<dbReference type="SUPFAM" id="SSF56719">
    <property type="entry name" value="Type II DNA topoisomerase"/>
    <property type="match status" value="1"/>
</dbReference>
<keyword evidence="8 12" id="KW-0460">Magnesium</keyword>
<keyword evidence="9 12" id="KW-0799">Topoisomerase</keyword>
<dbReference type="CDD" id="cd16928">
    <property type="entry name" value="HATPase_GyrB-like"/>
    <property type="match status" value="1"/>
</dbReference>
<dbReference type="GO" id="GO:0005694">
    <property type="term" value="C:chromosome"/>
    <property type="evidence" value="ECO:0007669"/>
    <property type="project" value="InterPro"/>
</dbReference>
<feature type="binding site" evidence="12">
    <location>
        <position position="431"/>
    </location>
    <ligand>
        <name>Mg(2+)</name>
        <dbReference type="ChEBI" id="CHEBI:18420"/>
        <label>1</label>
        <note>catalytic</note>
    </ligand>
</feature>
<dbReference type="InterPro" id="IPR034160">
    <property type="entry name" value="TOPRIM_GyrB"/>
</dbReference>
<dbReference type="InterPro" id="IPR013760">
    <property type="entry name" value="Topo_IIA-like_dom_sf"/>
</dbReference>
<feature type="binding site" evidence="12">
    <location>
        <position position="504"/>
    </location>
    <ligand>
        <name>Mg(2+)</name>
        <dbReference type="ChEBI" id="CHEBI:18420"/>
        <label>2</label>
    </ligand>
</feature>
<gene>
    <name evidence="12 14" type="primary">gyrB</name>
    <name evidence="14" type="ORF">CKF54_04885</name>
</gene>
<dbReference type="Pfam" id="PF02518">
    <property type="entry name" value="HATPase_c"/>
    <property type="match status" value="1"/>
</dbReference>
<name>A0A3A1Y540_9GAMM</name>
<dbReference type="NCBIfam" id="NF004189">
    <property type="entry name" value="PRK05644.1"/>
    <property type="match status" value="1"/>
</dbReference>
<dbReference type="GO" id="GO:0003918">
    <property type="term" value="F:DNA topoisomerase type II (double strand cut, ATP-hydrolyzing) activity"/>
    <property type="evidence" value="ECO:0007669"/>
    <property type="project" value="UniProtKB-UniRule"/>
</dbReference>
<dbReference type="PRINTS" id="PR00418">
    <property type="entry name" value="TPI2FAMILY"/>
</dbReference>
<feature type="domain" description="Toprim" evidence="13">
    <location>
        <begin position="425"/>
        <end position="539"/>
    </location>
</feature>
<evidence type="ECO:0000313" key="14">
    <source>
        <dbReference type="EMBL" id="RIY32399.1"/>
    </source>
</evidence>
<keyword evidence="11 12" id="KW-0413">Isomerase</keyword>
<comment type="catalytic activity">
    <reaction evidence="1 12">
        <text>ATP-dependent breakage, passage and rejoining of double-stranded DNA.</text>
        <dbReference type="EC" id="5.6.2.2"/>
    </reaction>
</comment>
<dbReference type="InterPro" id="IPR018522">
    <property type="entry name" value="TopoIIA_CS"/>
</dbReference>
<dbReference type="InterPro" id="IPR002288">
    <property type="entry name" value="DNA_gyrase_B_C"/>
</dbReference>
<comment type="subcellular location">
    <subcellularLocation>
        <location evidence="12">Cytoplasm</location>
    </subcellularLocation>
</comment>
<evidence type="ECO:0000256" key="4">
    <source>
        <dbReference type="ARBA" id="ARBA00019166"/>
    </source>
</evidence>
<dbReference type="FunFam" id="3.30.565.10:FF:000002">
    <property type="entry name" value="DNA gyrase subunit B"/>
    <property type="match status" value="1"/>
</dbReference>
<protein>
    <recommendedName>
        <fullName evidence="4 12">DNA gyrase subunit B</fullName>
        <ecNumber evidence="3 12">5.6.2.2</ecNumber>
    </recommendedName>
</protein>
<dbReference type="InterPro" id="IPR036890">
    <property type="entry name" value="HATPase_C_sf"/>
</dbReference>
<evidence type="ECO:0000256" key="7">
    <source>
        <dbReference type="ARBA" id="ARBA00022840"/>
    </source>
</evidence>
<comment type="function">
    <text evidence="12">A type II topoisomerase that negatively supercoils closed circular double-stranded (ds) DNA in an ATP-dependent manner to modulate DNA topology and maintain chromosomes in an underwound state. Negative supercoiling favors strand separation, and DNA replication, transcription, recombination and repair, all of which involve strand separation. Also able to catalyze the interconversion of other topological isomers of dsDNA rings, including catenanes and knotted rings. Type II topoisomerases break and join 2 DNA strands simultaneously in an ATP-dependent manner.</text>
</comment>
<dbReference type="InterPro" id="IPR003594">
    <property type="entry name" value="HATPase_dom"/>
</dbReference>
<dbReference type="EMBL" id="NRHC01000057">
    <property type="protein sequence ID" value="RIY32399.1"/>
    <property type="molecule type" value="Genomic_DNA"/>
</dbReference>
<evidence type="ECO:0000256" key="11">
    <source>
        <dbReference type="ARBA" id="ARBA00023235"/>
    </source>
</evidence>
<dbReference type="InterPro" id="IPR041423">
    <property type="entry name" value="GyrB_insert"/>
</dbReference>
<evidence type="ECO:0000256" key="9">
    <source>
        <dbReference type="ARBA" id="ARBA00023029"/>
    </source>
</evidence>
<dbReference type="FunFam" id="3.40.50.670:FF:000001">
    <property type="entry name" value="DNA topoisomerase 2"/>
    <property type="match status" value="1"/>
</dbReference>
<comment type="caution">
    <text evidence="14">The sequence shown here is derived from an EMBL/GenBank/DDBJ whole genome shotgun (WGS) entry which is preliminary data.</text>
</comment>
<evidence type="ECO:0000256" key="12">
    <source>
        <dbReference type="HAMAP-Rule" id="MF_01898"/>
    </source>
</evidence>
<comment type="subunit">
    <text evidence="12">Heterotetramer, composed of two GyrA and two GyrB chains. In the heterotetramer, GyrA contains the active site tyrosine that forms a transient covalent intermediate with DNA, while GyrB binds cofactors and catalyzes ATP hydrolysis.</text>
</comment>
<keyword evidence="10" id="KW-0238">DNA-binding</keyword>
<comment type="similarity">
    <text evidence="2 12">Belongs to the type II topoisomerase GyrB family.</text>
</comment>
<dbReference type="Proteomes" id="UP000265691">
    <property type="component" value="Unassembled WGS sequence"/>
</dbReference>
<feature type="binding site" evidence="12">
    <location>
        <position position="504"/>
    </location>
    <ligand>
        <name>Mg(2+)</name>
        <dbReference type="ChEBI" id="CHEBI:18420"/>
        <label>1</label>
        <note>catalytic</note>
    </ligand>
</feature>
<accession>A0A3A1Y540</accession>
<reference evidence="14 15" key="1">
    <citation type="submission" date="2017-08" db="EMBL/GenBank/DDBJ databases">
        <title>Reclassification of Bisgaard taxon 37 and 44.</title>
        <authorList>
            <person name="Christensen H."/>
        </authorList>
    </citation>
    <scope>NUCLEOTIDE SEQUENCE [LARGE SCALE GENOMIC DNA]</scope>
    <source>
        <strain evidence="14 15">B96_3</strain>
    </source>
</reference>
<dbReference type="SUPFAM" id="SSF55874">
    <property type="entry name" value="ATPase domain of HSP90 chaperone/DNA topoisomerase II/histidine kinase"/>
    <property type="match status" value="1"/>
</dbReference>
<dbReference type="Pfam" id="PF00204">
    <property type="entry name" value="DNA_gyraseB"/>
    <property type="match status" value="1"/>
</dbReference>
<comment type="miscellaneous">
    <text evidence="12">Few gyrases are as efficient as E.coli at forming negative supercoils. Not all organisms have 2 type II topoisomerases; in organisms with a single type II topoisomerase this enzyme also has to decatenate newly replicated chromosomes.</text>
</comment>
<dbReference type="SMART" id="SM00387">
    <property type="entry name" value="HATPase_c"/>
    <property type="match status" value="1"/>
</dbReference>
<evidence type="ECO:0000256" key="2">
    <source>
        <dbReference type="ARBA" id="ARBA00010708"/>
    </source>
</evidence>
<keyword evidence="6 12" id="KW-0547">Nucleotide-binding</keyword>
<dbReference type="SUPFAM" id="SSF54211">
    <property type="entry name" value="Ribosomal protein S5 domain 2-like"/>
    <property type="match status" value="1"/>
</dbReference>
<evidence type="ECO:0000313" key="15">
    <source>
        <dbReference type="Proteomes" id="UP000265691"/>
    </source>
</evidence>
<dbReference type="GO" id="GO:0006265">
    <property type="term" value="P:DNA topological change"/>
    <property type="evidence" value="ECO:0007669"/>
    <property type="project" value="UniProtKB-UniRule"/>
</dbReference>
<feature type="binding site" evidence="12">
    <location>
        <position position="506"/>
    </location>
    <ligand>
        <name>Mg(2+)</name>
        <dbReference type="ChEBI" id="CHEBI:18420"/>
        <label>2</label>
    </ligand>
</feature>
<dbReference type="InterPro" id="IPR000565">
    <property type="entry name" value="Topo_IIA_B"/>
</dbReference>
<dbReference type="Gene3D" id="3.30.230.10">
    <property type="match status" value="1"/>
</dbReference>
<dbReference type="FunFam" id="3.30.230.10:FF:000005">
    <property type="entry name" value="DNA gyrase subunit B"/>
    <property type="match status" value="1"/>
</dbReference>
<evidence type="ECO:0000256" key="5">
    <source>
        <dbReference type="ARBA" id="ARBA00022723"/>
    </source>
</evidence>
<dbReference type="HAMAP" id="MF_01898">
    <property type="entry name" value="GyrB"/>
    <property type="match status" value="1"/>
</dbReference>
<dbReference type="Gene3D" id="3.30.565.10">
    <property type="entry name" value="Histidine kinase-like ATPase, C-terminal domain"/>
    <property type="match status" value="1"/>
</dbReference>
<dbReference type="PROSITE" id="PS00177">
    <property type="entry name" value="TOPOISOMERASE_II"/>
    <property type="match status" value="1"/>
</dbReference>
<dbReference type="GO" id="GO:0006261">
    <property type="term" value="P:DNA-templated DNA replication"/>
    <property type="evidence" value="ECO:0007669"/>
    <property type="project" value="UniProtKB-UniRule"/>
</dbReference>
<dbReference type="GO" id="GO:0005737">
    <property type="term" value="C:cytoplasm"/>
    <property type="evidence" value="ECO:0007669"/>
    <property type="project" value="UniProtKB-SubCell"/>
</dbReference>
<feature type="site" description="Interaction with DNA" evidence="12">
    <location>
        <position position="456"/>
    </location>
</feature>
<dbReference type="Pfam" id="PF18053">
    <property type="entry name" value="GyrB_insert"/>
    <property type="match status" value="1"/>
</dbReference>
<dbReference type="PANTHER" id="PTHR45866:SF1">
    <property type="entry name" value="DNA GYRASE SUBUNIT B, MITOCHONDRIAL"/>
    <property type="match status" value="1"/>
</dbReference>
<dbReference type="GO" id="GO:0003677">
    <property type="term" value="F:DNA binding"/>
    <property type="evidence" value="ECO:0007669"/>
    <property type="project" value="UniProtKB-KW"/>
</dbReference>
<dbReference type="PROSITE" id="PS50880">
    <property type="entry name" value="TOPRIM"/>
    <property type="match status" value="1"/>
</dbReference>
<keyword evidence="12" id="KW-0963">Cytoplasm</keyword>
<dbReference type="InterPro" id="IPR006171">
    <property type="entry name" value="TOPRIM_dom"/>
</dbReference>
<dbReference type="PRINTS" id="PR01159">
    <property type="entry name" value="DNAGYRASEB"/>
</dbReference>
<dbReference type="PANTHER" id="PTHR45866">
    <property type="entry name" value="DNA GYRASE/TOPOISOMERASE SUBUNIT B"/>
    <property type="match status" value="1"/>
</dbReference>
<dbReference type="InterPro" id="IPR014721">
    <property type="entry name" value="Ribsml_uS5_D2-typ_fold_subgr"/>
</dbReference>